<reference evidence="1 2" key="1">
    <citation type="submission" date="2018-03" db="EMBL/GenBank/DDBJ databases">
        <title>Genomic Encyclopedia of Archaeal and Bacterial Type Strains, Phase II (KMG-II): from individual species to whole genera.</title>
        <authorList>
            <person name="Goeker M."/>
        </authorList>
    </citation>
    <scope>NUCLEOTIDE SEQUENCE [LARGE SCALE GENOMIC DNA]</scope>
    <source>
        <strain evidence="1 2">DSM 101533</strain>
    </source>
</reference>
<sequence length="172" mass="18816">MDGSLALIFLITSLSDMGLNDCKAGRCLQEYDATARISLQGGQVLFQEEQQSEEVYFDYDMPRQFGPFQPTIGASLTDENGLWVGAGFKWTSQDMIAGPLFLETSLMPGLYARGNGPDLGGSLHFRSALGLGYRFDNGGTLALLYDHRSNGDTQNLNPGLETIAIRYAFVID</sequence>
<dbReference type="Proteomes" id="UP000238007">
    <property type="component" value="Unassembled WGS sequence"/>
</dbReference>
<dbReference type="AlphaFoldDB" id="A0A2T0VU93"/>
<organism evidence="1 2">
    <name type="scientific">Yoonia maritima</name>
    <dbReference type="NCBI Taxonomy" id="1435347"/>
    <lineage>
        <taxon>Bacteria</taxon>
        <taxon>Pseudomonadati</taxon>
        <taxon>Pseudomonadota</taxon>
        <taxon>Alphaproteobacteria</taxon>
        <taxon>Rhodobacterales</taxon>
        <taxon>Paracoccaceae</taxon>
        <taxon>Yoonia</taxon>
    </lineage>
</organism>
<dbReference type="InterPro" id="IPR018550">
    <property type="entry name" value="Lipid-A_deacylase-rel"/>
</dbReference>
<name>A0A2T0VU93_9RHOB</name>
<dbReference type="EMBL" id="PVTP01000014">
    <property type="protein sequence ID" value="PRY75007.1"/>
    <property type="molecule type" value="Genomic_DNA"/>
</dbReference>
<gene>
    <name evidence="1" type="ORF">CLV80_11443</name>
</gene>
<dbReference type="RefSeq" id="WP_106359039.1">
    <property type="nucleotide sequence ID" value="NZ_PVTP01000014.1"/>
</dbReference>
<comment type="caution">
    <text evidence="1">The sequence shown here is derived from an EMBL/GenBank/DDBJ whole genome shotgun (WGS) entry which is preliminary data.</text>
</comment>
<dbReference type="Pfam" id="PF09411">
    <property type="entry name" value="PagL"/>
    <property type="match status" value="1"/>
</dbReference>
<proteinExistence type="predicted"/>
<evidence type="ECO:0000313" key="2">
    <source>
        <dbReference type="Proteomes" id="UP000238007"/>
    </source>
</evidence>
<keyword evidence="2" id="KW-1185">Reference proteome</keyword>
<dbReference type="Gene3D" id="2.40.160.20">
    <property type="match status" value="1"/>
</dbReference>
<evidence type="ECO:0000313" key="1">
    <source>
        <dbReference type="EMBL" id="PRY75007.1"/>
    </source>
</evidence>
<protein>
    <submittedName>
        <fullName evidence="1">Lipid A 3-O-deacylase PagL</fullName>
    </submittedName>
</protein>
<dbReference type="OrthoDB" id="6199047at2"/>
<accession>A0A2T0VU93</accession>